<dbReference type="InterPro" id="IPR016047">
    <property type="entry name" value="M23ase_b-sheet_dom"/>
</dbReference>
<feature type="domain" description="M23ase beta-sheet core" evidence="8">
    <location>
        <begin position="306"/>
        <end position="402"/>
    </location>
</feature>
<comment type="cofactor">
    <cofactor evidence="1">
        <name>Zn(2+)</name>
        <dbReference type="ChEBI" id="CHEBI:29105"/>
    </cofactor>
</comment>
<keyword evidence="6" id="KW-0482">Metalloprotease</keyword>
<evidence type="ECO:0000256" key="3">
    <source>
        <dbReference type="ARBA" id="ARBA00022723"/>
    </source>
</evidence>
<sequence>MLQKADLINTVTNVRVQCLRLLLMGCLSWGANAIAASGEPVLEVVSFGVADGSAGGAAAVATPQDFVYDGARETASGGQSMSGPLTVALNDTWQTILSRFHVPTTAWTDSLTGTEARDWPSRPVRGSKVWVALSTNGTPLAVYYSLSARQMVVARYVEGELRVREATYNGGVPAPAASSGALYVAADTIGLPEAIVDQMVTLFSGELDFHRDLAHGVAGTVLFEMFIEQGQISRPGRILAARLVTPQRTHTAYLFGDAADTAGSQYFAADGKPLQHAFLQSPILFSRMTSGYSVARFHPILQLWRAHTGIDFAAPAGTPVRITADGVVEFVGVRGGYGNLVTVRHSDGLSTYYGHLQGFSRGLKAGMPVRQGDLLGTVGMTGLATGPHLHYELRRTGKPFDPAQLKPPSSPLPANQLERFDHLVQWYEKRLSASTRSHFVRQ</sequence>
<feature type="chain" id="PRO_5047361869" evidence="7">
    <location>
        <begin position="36"/>
        <end position="442"/>
    </location>
</feature>
<keyword evidence="2" id="KW-0645">Protease</keyword>
<dbReference type="Proteomes" id="UP001501353">
    <property type="component" value="Unassembled WGS sequence"/>
</dbReference>
<dbReference type="Pfam" id="PF01551">
    <property type="entry name" value="Peptidase_M23"/>
    <property type="match status" value="1"/>
</dbReference>
<evidence type="ECO:0000256" key="2">
    <source>
        <dbReference type="ARBA" id="ARBA00022670"/>
    </source>
</evidence>
<organism evidence="9 10">
    <name type="scientific">Actimicrobium antarcticum</name>
    <dbReference type="NCBI Taxonomy" id="1051899"/>
    <lineage>
        <taxon>Bacteria</taxon>
        <taxon>Pseudomonadati</taxon>
        <taxon>Pseudomonadota</taxon>
        <taxon>Betaproteobacteria</taxon>
        <taxon>Burkholderiales</taxon>
        <taxon>Oxalobacteraceae</taxon>
        <taxon>Actimicrobium</taxon>
    </lineage>
</organism>
<dbReference type="PANTHER" id="PTHR21666:SF288">
    <property type="entry name" value="CELL DIVISION PROTEIN YTFB"/>
    <property type="match status" value="1"/>
</dbReference>
<gene>
    <name evidence="9" type="ORF">GCM10022212_31970</name>
</gene>
<evidence type="ECO:0000256" key="6">
    <source>
        <dbReference type="ARBA" id="ARBA00023049"/>
    </source>
</evidence>
<evidence type="ECO:0000256" key="4">
    <source>
        <dbReference type="ARBA" id="ARBA00022801"/>
    </source>
</evidence>
<dbReference type="PANTHER" id="PTHR21666">
    <property type="entry name" value="PEPTIDASE-RELATED"/>
    <property type="match status" value="1"/>
</dbReference>
<reference evidence="10" key="1">
    <citation type="journal article" date="2019" name="Int. J. Syst. Evol. Microbiol.">
        <title>The Global Catalogue of Microorganisms (GCM) 10K type strain sequencing project: providing services to taxonomists for standard genome sequencing and annotation.</title>
        <authorList>
            <consortium name="The Broad Institute Genomics Platform"/>
            <consortium name="The Broad Institute Genome Sequencing Center for Infectious Disease"/>
            <person name="Wu L."/>
            <person name="Ma J."/>
        </authorList>
    </citation>
    <scope>NUCLEOTIDE SEQUENCE [LARGE SCALE GENOMIC DNA]</scope>
    <source>
        <strain evidence="10">JCM 16673</strain>
    </source>
</reference>
<keyword evidence="3" id="KW-0479">Metal-binding</keyword>
<evidence type="ECO:0000259" key="8">
    <source>
        <dbReference type="Pfam" id="PF01551"/>
    </source>
</evidence>
<evidence type="ECO:0000256" key="1">
    <source>
        <dbReference type="ARBA" id="ARBA00001947"/>
    </source>
</evidence>
<evidence type="ECO:0000256" key="7">
    <source>
        <dbReference type="SAM" id="SignalP"/>
    </source>
</evidence>
<evidence type="ECO:0000313" key="10">
    <source>
        <dbReference type="Proteomes" id="UP001501353"/>
    </source>
</evidence>
<comment type="caution">
    <text evidence="9">The sequence shown here is derived from an EMBL/GenBank/DDBJ whole genome shotgun (WGS) entry which is preliminary data.</text>
</comment>
<dbReference type="Gene3D" id="2.70.70.10">
    <property type="entry name" value="Glucose Permease (Domain IIA)"/>
    <property type="match status" value="1"/>
</dbReference>
<evidence type="ECO:0000256" key="5">
    <source>
        <dbReference type="ARBA" id="ARBA00022833"/>
    </source>
</evidence>
<dbReference type="RefSeq" id="WP_344764781.1">
    <property type="nucleotide sequence ID" value="NZ_BAAAZE010000013.1"/>
</dbReference>
<accession>A0ABP7TTI9</accession>
<name>A0ABP7TTI9_9BURK</name>
<dbReference type="SUPFAM" id="SSF51261">
    <property type="entry name" value="Duplicated hybrid motif"/>
    <property type="match status" value="1"/>
</dbReference>
<keyword evidence="4" id="KW-0378">Hydrolase</keyword>
<dbReference type="EMBL" id="BAAAZE010000013">
    <property type="protein sequence ID" value="GAA4031063.1"/>
    <property type="molecule type" value="Genomic_DNA"/>
</dbReference>
<keyword evidence="10" id="KW-1185">Reference proteome</keyword>
<evidence type="ECO:0000313" key="9">
    <source>
        <dbReference type="EMBL" id="GAA4031063.1"/>
    </source>
</evidence>
<keyword evidence="5" id="KW-0862">Zinc</keyword>
<dbReference type="InterPro" id="IPR050570">
    <property type="entry name" value="Cell_wall_metabolism_enzyme"/>
</dbReference>
<dbReference type="Gene3D" id="3.10.450.350">
    <property type="match status" value="1"/>
</dbReference>
<proteinExistence type="predicted"/>
<protein>
    <submittedName>
        <fullName evidence="9">Peptidoglycan DD-metalloendopeptidase family protein</fullName>
    </submittedName>
</protein>
<dbReference type="InterPro" id="IPR011055">
    <property type="entry name" value="Dup_hybrid_motif"/>
</dbReference>
<feature type="signal peptide" evidence="7">
    <location>
        <begin position="1"/>
        <end position="35"/>
    </location>
</feature>
<keyword evidence="7" id="KW-0732">Signal</keyword>
<dbReference type="CDD" id="cd12797">
    <property type="entry name" value="M23_peptidase"/>
    <property type="match status" value="1"/>
</dbReference>